<evidence type="ECO:0000313" key="2">
    <source>
        <dbReference type="EMBL" id="KAK3241216.1"/>
    </source>
</evidence>
<reference evidence="2 3" key="1">
    <citation type="journal article" date="2015" name="Genome Biol. Evol.">
        <title>Comparative Genomics of a Bacterivorous Green Alga Reveals Evolutionary Causalities and Consequences of Phago-Mixotrophic Mode of Nutrition.</title>
        <authorList>
            <person name="Burns J.A."/>
            <person name="Paasch A."/>
            <person name="Narechania A."/>
            <person name="Kim E."/>
        </authorList>
    </citation>
    <scope>NUCLEOTIDE SEQUENCE [LARGE SCALE GENOMIC DNA]</scope>
    <source>
        <strain evidence="2 3">PLY_AMNH</strain>
    </source>
</reference>
<feature type="domain" description="Beta-lactamase-related" evidence="1">
    <location>
        <begin position="2"/>
        <end position="209"/>
    </location>
</feature>
<dbReference type="Proteomes" id="UP001190700">
    <property type="component" value="Unassembled WGS sequence"/>
</dbReference>
<organism evidence="2 3">
    <name type="scientific">Cymbomonas tetramitiformis</name>
    <dbReference type="NCBI Taxonomy" id="36881"/>
    <lineage>
        <taxon>Eukaryota</taxon>
        <taxon>Viridiplantae</taxon>
        <taxon>Chlorophyta</taxon>
        <taxon>Pyramimonadophyceae</taxon>
        <taxon>Pyramimonadales</taxon>
        <taxon>Pyramimonadaceae</taxon>
        <taxon>Cymbomonas</taxon>
    </lineage>
</organism>
<dbReference type="SUPFAM" id="SSF56601">
    <property type="entry name" value="beta-lactamase/transpeptidase-like"/>
    <property type="match status" value="1"/>
</dbReference>
<dbReference type="PANTHER" id="PTHR43283">
    <property type="entry name" value="BETA-LACTAMASE-RELATED"/>
    <property type="match status" value="1"/>
</dbReference>
<dbReference type="InterPro" id="IPR012338">
    <property type="entry name" value="Beta-lactam/transpept-like"/>
</dbReference>
<comment type="caution">
    <text evidence="2">The sequence shown here is derived from an EMBL/GenBank/DDBJ whole genome shotgun (WGS) entry which is preliminary data.</text>
</comment>
<proteinExistence type="predicted"/>
<sequence length="249" mass="26609">TRFHYSTSIDVLGRLIEAVTGGHLEDVVRERVTAPLAMHDTSFVLPEEKLHRFAACYRHMAPASFEFAEKNNIGVSTADTPWLEGGEMKHCPSGGGGMLSTSNDFMRFAEMLARGGELEGVRILHASTVQMMRADQIEARGAERSSLIQHMQGFGLGTSLILRPGEKSAFPCLDAGLGTGGWGGAAGTYFFVDPVNHISAVFTTQILGYSEACPDLRTEGASLIYSLFPRLAKGSSSGGQDSLASGFTG</sequence>
<protein>
    <recommendedName>
        <fullName evidence="1">Beta-lactamase-related domain-containing protein</fullName>
    </recommendedName>
</protein>
<feature type="non-terminal residue" evidence="2">
    <location>
        <position position="1"/>
    </location>
</feature>
<evidence type="ECO:0000313" key="3">
    <source>
        <dbReference type="Proteomes" id="UP001190700"/>
    </source>
</evidence>
<dbReference type="PANTHER" id="PTHR43283:SF3">
    <property type="entry name" value="BETA-LACTAMASE FAMILY PROTEIN (AFU_ORTHOLOGUE AFUA_5G07500)"/>
    <property type="match status" value="1"/>
</dbReference>
<evidence type="ECO:0000259" key="1">
    <source>
        <dbReference type="Pfam" id="PF00144"/>
    </source>
</evidence>
<dbReference type="Gene3D" id="3.40.710.10">
    <property type="entry name" value="DD-peptidase/beta-lactamase superfamily"/>
    <property type="match status" value="1"/>
</dbReference>
<name>A0AAE0BR31_9CHLO</name>
<gene>
    <name evidence="2" type="ORF">CYMTET_48997</name>
</gene>
<dbReference type="AlphaFoldDB" id="A0AAE0BR31"/>
<dbReference type="InterPro" id="IPR001466">
    <property type="entry name" value="Beta-lactam-related"/>
</dbReference>
<dbReference type="Pfam" id="PF00144">
    <property type="entry name" value="Beta-lactamase"/>
    <property type="match status" value="1"/>
</dbReference>
<dbReference type="EMBL" id="LGRX02033443">
    <property type="protein sequence ID" value="KAK3241216.1"/>
    <property type="molecule type" value="Genomic_DNA"/>
</dbReference>
<dbReference type="InterPro" id="IPR050789">
    <property type="entry name" value="Diverse_Enzym_Activities"/>
</dbReference>
<keyword evidence="3" id="KW-1185">Reference proteome</keyword>
<accession>A0AAE0BR31</accession>